<keyword evidence="2" id="KW-1185">Reference proteome</keyword>
<dbReference type="SUPFAM" id="SSF52047">
    <property type="entry name" value="RNI-like"/>
    <property type="match status" value="1"/>
</dbReference>
<comment type="caution">
    <text evidence="1">The sequence shown here is derived from an EMBL/GenBank/DDBJ whole genome shotgun (WGS) entry which is preliminary data.</text>
</comment>
<sequence length="525" mass="60523">MPPVALSTRHYALVEDVFTLANNKDTFGKDFGPAPIPLALDYISEGHRCTSESVFTRLPIIVTYQIVQLIDISDLANFALVNRDCRQWARSRQFASVKLDYSERAEGILNVLTQEHQERASNNGKTRFPAIGVCVRHLIVNTDAKWVTRRHGKASNPEEAKGMTLSPLLSKLLHLASPQLESLAWECIHIPGKPVLLEDCVDGAPFFPRLQDLKIEFNTPYHPAWLPVLIQPGERSPLRHLEMDIGAGLKPAMFFHECGTLPHLETLVWSNIREKDLEFAFPPLKAFLEANSQIRKFRLSWPAPSEFLGRQLLPLICSSFHNLTSLSLIWKEENIPYDALDQIATLRNLEQLWLSAGEQRGCEYTWAIDHVAICSRVQQLLKLRRLAFSRDTYVENNQPKQMYYEYRHPHEWYLLDPAEINLAPGETKTQKFRREWEEYHRQKMTSIARDIYAPYLPNLEWIYMGQVAMRIEREGGALDGSPLEAIPLTETRDSCWTFLKRNFGRERDLGPVWYEPEGSFVQKFP</sequence>
<dbReference type="Gene3D" id="3.80.10.10">
    <property type="entry name" value="Ribonuclease Inhibitor"/>
    <property type="match status" value="1"/>
</dbReference>
<evidence type="ECO:0000313" key="1">
    <source>
        <dbReference type="EMBL" id="KAF2199497.1"/>
    </source>
</evidence>
<reference evidence="1" key="1">
    <citation type="journal article" date="2020" name="Stud. Mycol.">
        <title>101 Dothideomycetes genomes: a test case for predicting lifestyles and emergence of pathogens.</title>
        <authorList>
            <person name="Haridas S."/>
            <person name="Albert R."/>
            <person name="Binder M."/>
            <person name="Bloem J."/>
            <person name="Labutti K."/>
            <person name="Salamov A."/>
            <person name="Andreopoulos B."/>
            <person name="Baker S."/>
            <person name="Barry K."/>
            <person name="Bills G."/>
            <person name="Bluhm B."/>
            <person name="Cannon C."/>
            <person name="Castanera R."/>
            <person name="Culley D."/>
            <person name="Daum C."/>
            <person name="Ezra D."/>
            <person name="Gonzalez J."/>
            <person name="Henrissat B."/>
            <person name="Kuo A."/>
            <person name="Liang C."/>
            <person name="Lipzen A."/>
            <person name="Lutzoni F."/>
            <person name="Magnuson J."/>
            <person name="Mondo S."/>
            <person name="Nolan M."/>
            <person name="Ohm R."/>
            <person name="Pangilinan J."/>
            <person name="Park H.-J."/>
            <person name="Ramirez L."/>
            <person name="Alfaro M."/>
            <person name="Sun H."/>
            <person name="Tritt A."/>
            <person name="Yoshinaga Y."/>
            <person name="Zwiers L.-H."/>
            <person name="Turgeon B."/>
            <person name="Goodwin S."/>
            <person name="Spatafora J."/>
            <person name="Crous P."/>
            <person name="Grigoriev I."/>
        </authorList>
    </citation>
    <scope>NUCLEOTIDE SEQUENCE</scope>
    <source>
        <strain evidence="1">ATCC 74209</strain>
    </source>
</reference>
<proteinExistence type="predicted"/>
<dbReference type="AlphaFoldDB" id="A0A9P4JMG6"/>
<gene>
    <name evidence="1" type="ORF">GQ43DRAFT_473597</name>
</gene>
<dbReference type="Proteomes" id="UP000799536">
    <property type="component" value="Unassembled WGS sequence"/>
</dbReference>
<accession>A0A9P4JMG6</accession>
<dbReference type="EMBL" id="ML994073">
    <property type="protein sequence ID" value="KAF2199497.1"/>
    <property type="molecule type" value="Genomic_DNA"/>
</dbReference>
<evidence type="ECO:0000313" key="2">
    <source>
        <dbReference type="Proteomes" id="UP000799536"/>
    </source>
</evidence>
<organism evidence="1 2">
    <name type="scientific">Delitschia confertaspora ATCC 74209</name>
    <dbReference type="NCBI Taxonomy" id="1513339"/>
    <lineage>
        <taxon>Eukaryota</taxon>
        <taxon>Fungi</taxon>
        <taxon>Dikarya</taxon>
        <taxon>Ascomycota</taxon>
        <taxon>Pezizomycotina</taxon>
        <taxon>Dothideomycetes</taxon>
        <taxon>Pleosporomycetidae</taxon>
        <taxon>Pleosporales</taxon>
        <taxon>Delitschiaceae</taxon>
        <taxon>Delitschia</taxon>
    </lineage>
</organism>
<dbReference type="OrthoDB" id="3257981at2759"/>
<protein>
    <recommendedName>
        <fullName evidence="3">F-box domain-containing protein</fullName>
    </recommendedName>
</protein>
<name>A0A9P4JMG6_9PLEO</name>
<evidence type="ECO:0008006" key="3">
    <source>
        <dbReference type="Google" id="ProtNLM"/>
    </source>
</evidence>
<dbReference type="InterPro" id="IPR032675">
    <property type="entry name" value="LRR_dom_sf"/>
</dbReference>